<dbReference type="CDD" id="cd17323">
    <property type="entry name" value="MFS_Tpo1_MDR_like"/>
    <property type="match status" value="1"/>
</dbReference>
<evidence type="ECO:0000256" key="3">
    <source>
        <dbReference type="ARBA" id="ARBA00022475"/>
    </source>
</evidence>
<dbReference type="Pfam" id="PF25758">
    <property type="entry name" value="TPR_IPO11"/>
    <property type="match status" value="1"/>
</dbReference>
<evidence type="ECO:0000256" key="8">
    <source>
        <dbReference type="SAM" id="MobiDB-lite"/>
    </source>
</evidence>
<dbReference type="GO" id="GO:0005886">
    <property type="term" value="C:plasma membrane"/>
    <property type="evidence" value="ECO:0007669"/>
    <property type="project" value="UniProtKB-SubCell"/>
</dbReference>
<evidence type="ECO:0000256" key="1">
    <source>
        <dbReference type="ARBA" id="ARBA00004651"/>
    </source>
</evidence>
<dbReference type="InterPro" id="IPR016024">
    <property type="entry name" value="ARM-type_fold"/>
</dbReference>
<evidence type="ECO:0000256" key="5">
    <source>
        <dbReference type="ARBA" id="ARBA00022989"/>
    </source>
</evidence>
<evidence type="ECO:0000256" key="9">
    <source>
        <dbReference type="SAM" id="Phobius"/>
    </source>
</evidence>
<dbReference type="SUPFAM" id="SSF103473">
    <property type="entry name" value="MFS general substrate transporter"/>
    <property type="match status" value="1"/>
</dbReference>
<dbReference type="GO" id="GO:0022857">
    <property type="term" value="F:transmembrane transporter activity"/>
    <property type="evidence" value="ECO:0007669"/>
    <property type="project" value="InterPro"/>
</dbReference>
<keyword evidence="3" id="KW-1003">Cell membrane</keyword>
<comment type="similarity">
    <text evidence="7">Belongs to the major facilitator superfamily. DHA1 family. Polyamines/proton antiporter (TC 2.A.1.2.16) subfamily.</text>
</comment>
<feature type="transmembrane region" description="Helical" evidence="9">
    <location>
        <begin position="374"/>
        <end position="394"/>
    </location>
</feature>
<proteinExistence type="inferred from homology"/>
<dbReference type="Proteomes" id="UP000777482">
    <property type="component" value="Unassembled WGS sequence"/>
</dbReference>
<feature type="transmembrane region" description="Helical" evidence="9">
    <location>
        <begin position="400"/>
        <end position="421"/>
    </location>
</feature>
<dbReference type="PANTHER" id="PTHR23502:SF186">
    <property type="entry name" value="MAJOR FACILITATOR SUPERFAMILY (MFS) PROFILE DOMAIN-CONTAINING PROTEIN"/>
    <property type="match status" value="1"/>
</dbReference>
<dbReference type="Gene3D" id="1.25.10.10">
    <property type="entry name" value="Leucine-rich Repeat Variant"/>
    <property type="match status" value="1"/>
</dbReference>
<dbReference type="EMBL" id="PUHQ01000078">
    <property type="protein sequence ID" value="KAG0657636.1"/>
    <property type="molecule type" value="Genomic_DNA"/>
</dbReference>
<dbReference type="InterPro" id="IPR056840">
    <property type="entry name" value="HEAT_IPO9_central"/>
</dbReference>
<feature type="transmembrane region" description="Helical" evidence="9">
    <location>
        <begin position="98"/>
        <end position="118"/>
    </location>
</feature>
<evidence type="ECO:0000256" key="2">
    <source>
        <dbReference type="ARBA" id="ARBA00022448"/>
    </source>
</evidence>
<dbReference type="PANTHER" id="PTHR23502">
    <property type="entry name" value="MAJOR FACILITATOR SUPERFAMILY"/>
    <property type="match status" value="1"/>
</dbReference>
<feature type="region of interest" description="Disordered" evidence="8">
    <location>
        <begin position="501"/>
        <end position="532"/>
    </location>
</feature>
<comment type="subcellular location">
    <subcellularLocation>
        <location evidence="1">Cell membrane</location>
        <topology evidence="1">Multi-pass membrane protein</topology>
    </subcellularLocation>
</comment>
<feature type="transmembrane region" description="Helical" evidence="9">
    <location>
        <begin position="334"/>
        <end position="353"/>
    </location>
</feature>
<dbReference type="Gene3D" id="1.20.1250.20">
    <property type="entry name" value="MFS general substrate transporter like domains"/>
    <property type="match status" value="1"/>
</dbReference>
<evidence type="ECO:0000256" key="6">
    <source>
        <dbReference type="ARBA" id="ARBA00023136"/>
    </source>
</evidence>
<gene>
    <name evidence="11" type="ORF">C6P46_006290</name>
</gene>
<keyword evidence="2" id="KW-0813">Transport</keyword>
<dbReference type="PROSITE" id="PS50850">
    <property type="entry name" value="MFS"/>
    <property type="match status" value="1"/>
</dbReference>
<keyword evidence="6 9" id="KW-0472">Membrane</keyword>
<keyword evidence="12" id="KW-1185">Reference proteome</keyword>
<feature type="transmembrane region" description="Helical" evidence="9">
    <location>
        <begin position="218"/>
        <end position="238"/>
    </location>
</feature>
<reference evidence="11 12" key="1">
    <citation type="submission" date="2020-11" db="EMBL/GenBank/DDBJ databases">
        <title>Kefir isolates.</title>
        <authorList>
            <person name="Marcisauskas S."/>
            <person name="Kim Y."/>
            <person name="Blasche S."/>
        </authorList>
    </citation>
    <scope>NUCLEOTIDE SEQUENCE [LARGE SCALE GENOMIC DNA]</scope>
    <source>
        <strain evidence="11 12">KR</strain>
    </source>
</reference>
<evidence type="ECO:0000256" key="7">
    <source>
        <dbReference type="ARBA" id="ARBA00038459"/>
    </source>
</evidence>
<dbReference type="Pfam" id="PF07690">
    <property type="entry name" value="MFS_1"/>
    <property type="match status" value="1"/>
</dbReference>
<comment type="caution">
    <text evidence="11">The sequence shown here is derived from an EMBL/GenBank/DDBJ whole genome shotgun (WGS) entry which is preliminary data.</text>
</comment>
<feature type="transmembrane region" description="Helical" evidence="9">
    <location>
        <begin position="186"/>
        <end position="212"/>
    </location>
</feature>
<protein>
    <recommendedName>
        <fullName evidence="10">Major facilitator superfamily (MFS) profile domain-containing protein</fullName>
    </recommendedName>
</protein>
<feature type="transmembrane region" description="Helical" evidence="9">
    <location>
        <begin position="62"/>
        <end position="86"/>
    </location>
</feature>
<evidence type="ECO:0000256" key="4">
    <source>
        <dbReference type="ARBA" id="ARBA00022692"/>
    </source>
</evidence>
<feature type="transmembrane region" description="Helical" evidence="9">
    <location>
        <begin position="295"/>
        <end position="314"/>
    </location>
</feature>
<dbReference type="OrthoDB" id="431626at2759"/>
<keyword evidence="5 9" id="KW-1133">Transmembrane helix</keyword>
<organism evidence="11 12">
    <name type="scientific">Rhodotorula mucilaginosa</name>
    <name type="common">Yeast</name>
    <name type="synonym">Rhodotorula rubra</name>
    <dbReference type="NCBI Taxonomy" id="5537"/>
    <lineage>
        <taxon>Eukaryota</taxon>
        <taxon>Fungi</taxon>
        <taxon>Dikarya</taxon>
        <taxon>Basidiomycota</taxon>
        <taxon>Pucciniomycotina</taxon>
        <taxon>Microbotryomycetes</taxon>
        <taxon>Sporidiobolales</taxon>
        <taxon>Sporidiobolaceae</taxon>
        <taxon>Rhodotorula</taxon>
    </lineage>
</organism>
<keyword evidence="4 9" id="KW-0812">Transmembrane</keyword>
<feature type="transmembrane region" description="Helical" evidence="9">
    <location>
        <begin position="433"/>
        <end position="456"/>
    </location>
</feature>
<name>A0A9P6VX97_RHOMI</name>
<dbReference type="InterPro" id="IPR036259">
    <property type="entry name" value="MFS_trans_sf"/>
</dbReference>
<feature type="region of interest" description="Disordered" evidence="8">
    <location>
        <begin position="1550"/>
        <end position="1575"/>
    </location>
</feature>
<dbReference type="InterPro" id="IPR011989">
    <property type="entry name" value="ARM-like"/>
</dbReference>
<feature type="transmembrane region" description="Helical" evidence="9">
    <location>
        <begin position="468"/>
        <end position="490"/>
    </location>
</feature>
<dbReference type="Pfam" id="PF25018">
    <property type="entry name" value="HEAT_IPO9_c"/>
    <property type="match status" value="1"/>
</dbReference>
<feature type="transmembrane region" description="Helical" evidence="9">
    <location>
        <begin position="130"/>
        <end position="148"/>
    </location>
</feature>
<dbReference type="SUPFAM" id="SSF48371">
    <property type="entry name" value="ARM repeat"/>
    <property type="match status" value="1"/>
</dbReference>
<evidence type="ECO:0000259" key="10">
    <source>
        <dbReference type="PROSITE" id="PS50850"/>
    </source>
</evidence>
<feature type="domain" description="Major facilitator superfamily (MFS) profile" evidence="10">
    <location>
        <begin position="64"/>
        <end position="494"/>
    </location>
</feature>
<dbReference type="InterPro" id="IPR011701">
    <property type="entry name" value="MFS"/>
</dbReference>
<feature type="compositionally biased region" description="Acidic residues" evidence="8">
    <location>
        <begin position="1564"/>
        <end position="1575"/>
    </location>
</feature>
<dbReference type="FunFam" id="1.20.1250.20:FF:000011">
    <property type="entry name" value="MFS multidrug transporter, putative"/>
    <property type="match status" value="1"/>
</dbReference>
<evidence type="ECO:0000313" key="12">
    <source>
        <dbReference type="Proteomes" id="UP000777482"/>
    </source>
</evidence>
<accession>A0A9P6VX97</accession>
<dbReference type="InterPro" id="IPR020846">
    <property type="entry name" value="MFS_dom"/>
</dbReference>
<sequence length="1671" mass="181785">MDKLEQRLSTADSHDIANEKADLESSAPCEFEGAGTHDAPYIVCWAEGDPRNPQNWSRTKKWTITATAAIATLCIAFGSSVVSAAIPNLAAIFQKDMTILTLSISLFVLGFALGPLLWAPFSEQWGRRPVFIITYALFAIFNIPCALAKNIETLLVCRFLAAFFGSAPLTNSGGVIGDMFSASERAVAMSLFSAAPMLGPVIGPIVGGFVIMNASWHWIFWILTIFSFVMLGAGSMIPETYSPVLLRRRATQLEKETGKIYRSMYDLHPGFAAPLTTKMQVALSRPFVLLFKEPICLLFAIYSAIVYGFLYAFFGAFPRVYEVARGWSPGISGLAFIPIGVGVMVAIAANIFDNKRYVRKLIAGGGVPLAPEERLPLCCIAGVILPVGLFAFAWTSQPHVHWIASMVFSSLFGFSMVAMFLTTMTYLVDAYLMMAASALAANAVLRSLVGFAFPLFTQQLFSAMGNQWALTFFAFLSLILTPVPFAFYFYGARIRARSTFAHQHKPAPPSAPQSAPSDIPTSATVTRTPTREELEREEIDLLDLRQVESRREQLEALRRDGIEFSESSQAGYSRTDILAVRAENMDAPQLLQLLQATLDANPNTRLQAELHLAQASRSSGACGRLKRSGEGSARRVILQLTVAGLPPQRRHSDSRDSQPISKSRFPGDSFALKKYVKEYWSPFFASFKGPEATSPEIKEQVRQILYGGLTDPVRKIRLACANIVSLIAQPDWPEDWPTLLDQLLALVRSPSIDAVEGGMRALNDFVSITLTEDQLLPVAQDMLPTLLAILGAPETYGPSTRARVVLIFRQCVMTLFTVKDEHPAAVKAAVGQILPVWLSAFQQLLSSDPAAEMQAAGSCECFAVRTAVIQALEVVLNSFPSTLKATLPDYLAIASAHLEALLPVYEAACLSSSSDFSLPSASTGEEDSDVSTDLGTLVASIIDFVAQAGRRKAVRSVLTDGRGPSASLVEFCLKAIDFAKMTRDDEDNWASDPNAFVADEDDEMMTAYNVRSAALDLVIAFVETLGDSAYRALQAAFERAAQRAEQQKAAGDEDWWKGYDSALAVVGAVAEDLIDHVQECQEEAKSPAFALEPVFQGVVMTYLTANDVPFLQGRAFVFASQFAELLPTQLAKQYLDAAISVLDSADASIPVKVSAVRALTNFFRHLKENVDPSQAATALAKLLPLLPETSENTLVLVLDAIQSLLRVGGPSIDAATCSALIRIVLQTWFEKPEDPLLGSSISDIFAALSACASPVVESALLNEALPALVSTMAEGRSDPSSIRAAAALDICSRIFSRFPTPLPPQSFQRVAAVLFDLLATTEDRDVTQTGLDVVTTVIRKDVSQLLEWRSPSGESGLDLVLAVVARLLEPSESESGGLFVGDLVIHLVRKAGAAIGPVLPGLLRAFVTRLATAETAMFSQSLILPFAYLLHQQPDTVLSLLENLTVPGPTGQPPQPALAVLLSHWCDYANDFQGYWNQKVFSVAMAQLYSLAAERPALQQVQVKGDLLLTEVNTNKIMTRARARANPDQFPPIPFPAKALKLLLHDAQTAAQSSGGEKGVPDDAVSDDEDDEWADEGAEFTAGNEEDLDFLSDMLAGGGLSKYMTSEDDEDDDADEQDLHDDPIWQLDLHEHLKSFFRHAYETDQTSFRQLAETYLNEEEKGVLTHLLQSA</sequence>
<dbReference type="InterPro" id="IPR058669">
    <property type="entry name" value="TPR_IPO7/11-like"/>
</dbReference>
<evidence type="ECO:0000313" key="11">
    <source>
        <dbReference type="EMBL" id="KAG0657636.1"/>
    </source>
</evidence>